<reference evidence="6 7" key="1">
    <citation type="submission" date="2019-07" db="EMBL/GenBank/DDBJ databases">
        <title>Whole genome shotgun sequence of Cerasibacillus quisquiliarum NBRC 102429.</title>
        <authorList>
            <person name="Hosoyama A."/>
            <person name="Uohara A."/>
            <person name="Ohji S."/>
            <person name="Ichikawa N."/>
        </authorList>
    </citation>
    <scope>NUCLEOTIDE SEQUENCE [LARGE SCALE GENOMIC DNA]</scope>
    <source>
        <strain evidence="6 7">NBRC 102429</strain>
    </source>
</reference>
<dbReference type="OrthoDB" id="7203053at2"/>
<organism evidence="6 7">
    <name type="scientific">Cerasibacillus quisquiliarum</name>
    <dbReference type="NCBI Taxonomy" id="227865"/>
    <lineage>
        <taxon>Bacteria</taxon>
        <taxon>Bacillati</taxon>
        <taxon>Bacillota</taxon>
        <taxon>Bacilli</taxon>
        <taxon>Bacillales</taxon>
        <taxon>Bacillaceae</taxon>
        <taxon>Cerasibacillus</taxon>
    </lineage>
</organism>
<keyword evidence="3 5" id="KW-1133">Transmembrane helix</keyword>
<proteinExistence type="predicted"/>
<keyword evidence="4 5" id="KW-0472">Membrane</keyword>
<protein>
    <recommendedName>
        <fullName evidence="8">Isoprenylcysteine carboxyl methyltransferase</fullName>
    </recommendedName>
</protein>
<feature type="transmembrane region" description="Helical" evidence="5">
    <location>
        <begin position="123"/>
        <end position="153"/>
    </location>
</feature>
<dbReference type="Gene3D" id="1.20.120.1630">
    <property type="match status" value="1"/>
</dbReference>
<keyword evidence="2 5" id="KW-0812">Transmembrane</keyword>
<accession>A0A511UXT2</accession>
<name>A0A511UXT2_9BACI</name>
<evidence type="ECO:0000256" key="4">
    <source>
        <dbReference type="ARBA" id="ARBA00023136"/>
    </source>
</evidence>
<comment type="subcellular location">
    <subcellularLocation>
        <location evidence="1">Membrane</location>
        <topology evidence="1">Multi-pass membrane protein</topology>
    </subcellularLocation>
</comment>
<evidence type="ECO:0000256" key="2">
    <source>
        <dbReference type="ARBA" id="ARBA00022692"/>
    </source>
</evidence>
<evidence type="ECO:0008006" key="8">
    <source>
        <dbReference type="Google" id="ProtNLM"/>
    </source>
</evidence>
<dbReference type="PANTHER" id="PTHR43847:SF1">
    <property type="entry name" value="BLL3993 PROTEIN"/>
    <property type="match status" value="1"/>
</dbReference>
<evidence type="ECO:0000313" key="7">
    <source>
        <dbReference type="Proteomes" id="UP000321491"/>
    </source>
</evidence>
<dbReference type="PANTHER" id="PTHR43847">
    <property type="entry name" value="BLL3993 PROTEIN"/>
    <property type="match status" value="1"/>
</dbReference>
<dbReference type="Proteomes" id="UP000321491">
    <property type="component" value="Unassembled WGS sequence"/>
</dbReference>
<evidence type="ECO:0000256" key="3">
    <source>
        <dbReference type="ARBA" id="ARBA00022989"/>
    </source>
</evidence>
<dbReference type="GO" id="GO:0016020">
    <property type="term" value="C:membrane"/>
    <property type="evidence" value="ECO:0007669"/>
    <property type="project" value="UniProtKB-SubCell"/>
</dbReference>
<evidence type="ECO:0000313" key="6">
    <source>
        <dbReference type="EMBL" id="GEN30568.1"/>
    </source>
</evidence>
<feature type="transmembrane region" description="Helical" evidence="5">
    <location>
        <begin position="42"/>
        <end position="61"/>
    </location>
</feature>
<dbReference type="InterPro" id="IPR052527">
    <property type="entry name" value="Metal_cation-efflux_comp"/>
</dbReference>
<dbReference type="Pfam" id="PF04140">
    <property type="entry name" value="ICMT"/>
    <property type="match status" value="1"/>
</dbReference>
<sequence length="173" mass="20520">MKTWMLILYLCIIMQRLIELVIAKSNENWMKERGGIETGQEHYKWFVIVHCLFFVAIYLEAWLFGREDFSVNYILLSIFLLTQFLRAWCIVSLGRFWNTKIIVLPRVALIRKGPYKYVKHPNYIIVGIELLVIPLLFGAYLTAVIFPIIHLVLLKIRIPNEEKALRMSYDVQR</sequence>
<dbReference type="EMBL" id="BJXW01000008">
    <property type="protein sequence ID" value="GEN30568.1"/>
    <property type="molecule type" value="Genomic_DNA"/>
</dbReference>
<dbReference type="InterPro" id="IPR007269">
    <property type="entry name" value="ICMT_MeTrfase"/>
</dbReference>
<dbReference type="AlphaFoldDB" id="A0A511UXT2"/>
<dbReference type="RefSeq" id="WP_146935941.1">
    <property type="nucleotide sequence ID" value="NZ_BJXW01000008.1"/>
</dbReference>
<feature type="transmembrane region" description="Helical" evidence="5">
    <location>
        <begin position="73"/>
        <end position="97"/>
    </location>
</feature>
<gene>
    <name evidence="6" type="primary">ypbQ</name>
    <name evidence="6" type="ORF">CQU01_08060</name>
</gene>
<evidence type="ECO:0000256" key="5">
    <source>
        <dbReference type="SAM" id="Phobius"/>
    </source>
</evidence>
<comment type="caution">
    <text evidence="6">The sequence shown here is derived from an EMBL/GenBank/DDBJ whole genome shotgun (WGS) entry which is preliminary data.</text>
</comment>
<evidence type="ECO:0000256" key="1">
    <source>
        <dbReference type="ARBA" id="ARBA00004141"/>
    </source>
</evidence>
<keyword evidence="7" id="KW-1185">Reference proteome</keyword>
<dbReference type="GO" id="GO:0004671">
    <property type="term" value="F:protein C-terminal S-isoprenylcysteine carboxyl O-methyltransferase activity"/>
    <property type="evidence" value="ECO:0007669"/>
    <property type="project" value="InterPro"/>
</dbReference>